<evidence type="ECO:0000313" key="2">
    <source>
        <dbReference type="Proteomes" id="UP000289506"/>
    </source>
</evidence>
<gene>
    <name evidence="1" type="ORF">NCTC10142_00616</name>
</gene>
<evidence type="ECO:0000313" key="1">
    <source>
        <dbReference type="EMBL" id="VEU64852.1"/>
    </source>
</evidence>
<keyword evidence="1" id="KW-0614">Plasmid</keyword>
<geneLocation type="plasmid" evidence="1 2">
    <name>13</name>
</geneLocation>
<organism evidence="1 2">
    <name type="scientific">Mycoplasmopsis cynos</name>
    <dbReference type="NCBI Taxonomy" id="171284"/>
    <lineage>
        <taxon>Bacteria</taxon>
        <taxon>Bacillati</taxon>
        <taxon>Mycoplasmatota</taxon>
        <taxon>Mycoplasmoidales</taxon>
        <taxon>Metamycoplasmataceae</taxon>
        <taxon>Mycoplasmopsis</taxon>
    </lineage>
</organism>
<dbReference type="Proteomes" id="UP000289506">
    <property type="component" value="Plasmid 13"/>
</dbReference>
<reference evidence="1 2" key="1">
    <citation type="submission" date="2019-01" db="EMBL/GenBank/DDBJ databases">
        <authorList>
            <consortium name="Pathogen Informatics"/>
        </authorList>
    </citation>
    <scope>NUCLEOTIDE SEQUENCE [LARGE SCALE GENOMIC DNA]</scope>
    <source>
        <strain evidence="1 2">NCTC10142</strain>
        <plasmid evidence="2">13</plasmid>
    </source>
</reference>
<proteinExistence type="predicted"/>
<protein>
    <submittedName>
        <fullName evidence="1">Uncharacterized protein</fullName>
    </submittedName>
</protein>
<name>A0A449AIU0_9BACT</name>
<dbReference type="EMBL" id="LR214986">
    <property type="protein sequence ID" value="VEU64852.1"/>
    <property type="molecule type" value="Genomic_DNA"/>
</dbReference>
<sequence>MDYMKIYLKNPPNVSVSLVFEDEDKVFKSYMIYSEKKLLDYDFQKMTLSPMESKKYKEFIDDVIQNRNTDEDFKDEVQNIKNAVREEFKYYVYYLREELKENSIIFNELEEKAEHEALILCDSDNEKYYLSMRDKLDYWGETWELNDNHILVTINKDNNKVQKFINTSSIFKISENNFNAFNRNEIIYLSSDIFVQEDIEKIVNKVNENIENNLNISFIEVTKSEDKNELEAKNLYSSKEKLKLAFEEKIWYDEQMYKDFSREVLVNRNHQNLDKIKEFKEIFKNWYKGYLKENKQSNSNAYTI</sequence>
<accession>A0A449AIU0</accession>
<dbReference type="AlphaFoldDB" id="A0A449AIU0"/>